<dbReference type="InterPro" id="IPR036188">
    <property type="entry name" value="FAD/NAD-bd_sf"/>
</dbReference>
<dbReference type="AlphaFoldDB" id="A0A1B9B2C8"/>
<sequence length="69" mass="7632">MVRFTVFDCVIIGAGPAGLSASLILGRSRRNIALFDNRTNRNLGDMLDEAVQRIQPGDKIILHSVQGWH</sequence>
<proteinExistence type="predicted"/>
<comment type="caution">
    <text evidence="2">The sequence shown here is derived from an EMBL/GenBank/DDBJ whole genome shotgun (WGS) entry which is preliminary data.</text>
</comment>
<dbReference type="EMBL" id="MAYT01000009">
    <property type="protein sequence ID" value="OCA90297.1"/>
    <property type="molecule type" value="Genomic_DNA"/>
</dbReference>
<keyword evidence="3" id="KW-1185">Reference proteome</keyword>
<name>A0A1B9B2C8_9BACI</name>
<reference evidence="3" key="1">
    <citation type="submission" date="2016-05" db="EMBL/GenBank/DDBJ databases">
        <authorList>
            <person name="Liu B."/>
            <person name="Wang J."/>
            <person name="Zhu Y."/>
            <person name="Liu G."/>
            <person name="Chen Q."/>
            <person name="Chen Z."/>
            <person name="Lan J."/>
            <person name="Che J."/>
            <person name="Ge C."/>
            <person name="Shi H."/>
            <person name="Pan Z."/>
            <person name="Liu X."/>
        </authorList>
    </citation>
    <scope>NUCLEOTIDE SEQUENCE [LARGE SCALE GENOMIC DNA]</scope>
    <source>
        <strain evidence="3">FJAT-27215</strain>
    </source>
</reference>
<dbReference type="Pfam" id="PF07992">
    <property type="entry name" value="Pyr_redox_2"/>
    <property type="match status" value="1"/>
</dbReference>
<dbReference type="InterPro" id="IPR023753">
    <property type="entry name" value="FAD/NAD-binding_dom"/>
</dbReference>
<evidence type="ECO:0000313" key="2">
    <source>
        <dbReference type="EMBL" id="OCA90297.1"/>
    </source>
</evidence>
<gene>
    <name evidence="2" type="ORF">A8F95_21110</name>
</gene>
<dbReference type="Proteomes" id="UP000092578">
    <property type="component" value="Unassembled WGS sequence"/>
</dbReference>
<protein>
    <recommendedName>
        <fullName evidence="1">FAD/NAD(P)-binding domain-containing protein</fullName>
    </recommendedName>
</protein>
<dbReference type="SUPFAM" id="SSF51905">
    <property type="entry name" value="FAD/NAD(P)-binding domain"/>
    <property type="match status" value="1"/>
</dbReference>
<feature type="domain" description="FAD/NAD(P)-binding" evidence="1">
    <location>
        <begin position="7"/>
        <end position="53"/>
    </location>
</feature>
<dbReference type="GO" id="GO:0016491">
    <property type="term" value="F:oxidoreductase activity"/>
    <property type="evidence" value="ECO:0007669"/>
    <property type="project" value="InterPro"/>
</dbReference>
<evidence type="ECO:0000259" key="1">
    <source>
        <dbReference type="Pfam" id="PF07992"/>
    </source>
</evidence>
<dbReference type="Gene3D" id="3.50.50.60">
    <property type="entry name" value="FAD/NAD(P)-binding domain"/>
    <property type="match status" value="1"/>
</dbReference>
<accession>A0A1B9B2C8</accession>
<organism evidence="2 3">
    <name type="scientific">Pseudobacillus wudalianchiensis</name>
    <dbReference type="NCBI Taxonomy" id="1743143"/>
    <lineage>
        <taxon>Bacteria</taxon>
        <taxon>Bacillati</taxon>
        <taxon>Bacillota</taxon>
        <taxon>Bacilli</taxon>
        <taxon>Bacillales</taxon>
        <taxon>Bacillaceae</taxon>
        <taxon>Pseudobacillus</taxon>
    </lineage>
</organism>
<evidence type="ECO:0000313" key="3">
    <source>
        <dbReference type="Proteomes" id="UP000092578"/>
    </source>
</evidence>